<dbReference type="Pfam" id="PF13377">
    <property type="entry name" value="Peripla_BP_3"/>
    <property type="match status" value="1"/>
</dbReference>
<dbReference type="EMBL" id="VHLH01000001">
    <property type="protein sequence ID" value="TPW32948.1"/>
    <property type="molecule type" value="Genomic_DNA"/>
</dbReference>
<dbReference type="Gene3D" id="1.10.260.40">
    <property type="entry name" value="lambda repressor-like DNA-binding domains"/>
    <property type="match status" value="1"/>
</dbReference>
<proteinExistence type="predicted"/>
<evidence type="ECO:0000313" key="7">
    <source>
        <dbReference type="Proteomes" id="UP000320314"/>
    </source>
</evidence>
<feature type="domain" description="HTH lacI-type" evidence="5">
    <location>
        <begin position="11"/>
        <end position="65"/>
    </location>
</feature>
<dbReference type="InterPro" id="IPR000843">
    <property type="entry name" value="HTH_LacI"/>
</dbReference>
<evidence type="ECO:0000256" key="3">
    <source>
        <dbReference type="ARBA" id="ARBA00023125"/>
    </source>
</evidence>
<dbReference type="InterPro" id="IPR046335">
    <property type="entry name" value="LacI/GalR-like_sensor"/>
</dbReference>
<protein>
    <submittedName>
        <fullName evidence="6">LacI family transcriptional regulator</fullName>
    </submittedName>
</protein>
<gene>
    <name evidence="6" type="ORF">FJU11_01655</name>
</gene>
<dbReference type="CDD" id="cd01392">
    <property type="entry name" value="HTH_LacI"/>
    <property type="match status" value="1"/>
</dbReference>
<accession>A0A506UI27</accession>
<dbReference type="GO" id="GO:0000976">
    <property type="term" value="F:transcription cis-regulatory region binding"/>
    <property type="evidence" value="ECO:0007669"/>
    <property type="project" value="TreeGrafter"/>
</dbReference>
<dbReference type="SUPFAM" id="SSF47413">
    <property type="entry name" value="lambda repressor-like DNA-binding domains"/>
    <property type="match status" value="1"/>
</dbReference>
<dbReference type="AlphaFoldDB" id="A0A506UI27"/>
<keyword evidence="3" id="KW-0238">DNA-binding</keyword>
<dbReference type="InterPro" id="IPR028082">
    <property type="entry name" value="Peripla_BP_I"/>
</dbReference>
<evidence type="ECO:0000259" key="5">
    <source>
        <dbReference type="PROSITE" id="PS50932"/>
    </source>
</evidence>
<dbReference type="SMART" id="SM00354">
    <property type="entry name" value="HTH_LACI"/>
    <property type="match status" value="1"/>
</dbReference>
<dbReference type="CDD" id="cd06267">
    <property type="entry name" value="PBP1_LacI_sugar_binding-like"/>
    <property type="match status" value="1"/>
</dbReference>
<dbReference type="GO" id="GO:0003700">
    <property type="term" value="F:DNA-binding transcription factor activity"/>
    <property type="evidence" value="ECO:0007669"/>
    <property type="project" value="TreeGrafter"/>
</dbReference>
<dbReference type="SUPFAM" id="SSF53822">
    <property type="entry name" value="Periplasmic binding protein-like I"/>
    <property type="match status" value="1"/>
</dbReference>
<dbReference type="PANTHER" id="PTHR30146">
    <property type="entry name" value="LACI-RELATED TRANSCRIPTIONAL REPRESSOR"/>
    <property type="match status" value="1"/>
</dbReference>
<keyword evidence="4" id="KW-0804">Transcription</keyword>
<evidence type="ECO:0000256" key="4">
    <source>
        <dbReference type="ARBA" id="ARBA00023163"/>
    </source>
</evidence>
<dbReference type="Pfam" id="PF00356">
    <property type="entry name" value="LacI"/>
    <property type="match status" value="1"/>
</dbReference>
<dbReference type="Gene3D" id="3.40.50.2300">
    <property type="match status" value="2"/>
</dbReference>
<name>A0A506UI27_9HYPH</name>
<dbReference type="InterPro" id="IPR010982">
    <property type="entry name" value="Lambda_DNA-bd_dom_sf"/>
</dbReference>
<dbReference type="PROSITE" id="PS50932">
    <property type="entry name" value="HTH_LACI_2"/>
    <property type="match status" value="1"/>
</dbReference>
<keyword evidence="2" id="KW-0805">Transcription regulation</keyword>
<dbReference type="Proteomes" id="UP000320314">
    <property type="component" value="Unassembled WGS sequence"/>
</dbReference>
<evidence type="ECO:0000313" key="6">
    <source>
        <dbReference type="EMBL" id="TPW32948.1"/>
    </source>
</evidence>
<evidence type="ECO:0000256" key="1">
    <source>
        <dbReference type="ARBA" id="ARBA00022491"/>
    </source>
</evidence>
<keyword evidence="7" id="KW-1185">Reference proteome</keyword>
<comment type="caution">
    <text evidence="6">The sequence shown here is derived from an EMBL/GenBank/DDBJ whole genome shotgun (WGS) entry which is preliminary data.</text>
</comment>
<dbReference type="PANTHER" id="PTHR30146:SF148">
    <property type="entry name" value="HTH-TYPE TRANSCRIPTIONAL REPRESSOR PURR-RELATED"/>
    <property type="match status" value="1"/>
</dbReference>
<dbReference type="RefSeq" id="WP_141165252.1">
    <property type="nucleotide sequence ID" value="NZ_VHLH01000001.1"/>
</dbReference>
<organism evidence="6 7">
    <name type="scientific">Pararhizobium mangrovi</name>
    <dbReference type="NCBI Taxonomy" id="2590452"/>
    <lineage>
        <taxon>Bacteria</taxon>
        <taxon>Pseudomonadati</taxon>
        <taxon>Pseudomonadota</taxon>
        <taxon>Alphaproteobacteria</taxon>
        <taxon>Hyphomicrobiales</taxon>
        <taxon>Rhizobiaceae</taxon>
        <taxon>Rhizobium/Agrobacterium group</taxon>
        <taxon>Pararhizobium</taxon>
    </lineage>
</organism>
<dbReference type="OrthoDB" id="7946617at2"/>
<sequence>MRRASQFGRRPTIIDVAIAAGVSKSTAARVMSGQGNVSPKVVAAVRTASRDLGYQRNNMAVSMRSGRSGLIGIIVPDISNPFWAEVVRGAQERAVLSGSSLLIFSSDWSAERERSHLQALVQTRVDGFVLNTIADEGDTQDFTNLGCPFVLIGTTSDLYPDRSSVGSDIPQGVATALDHLSRCGHDLPKLITGPPRRLARAKFVSAINRYFIDRDIDPTGIEAENGEYSVNGGRAAMARLIRHHKGSHMTVFAANDLMALGAMAEARDAGLACPADVSVIGFDGIPSGEFCSPPLTTIAKPSRGIGEDAMRLLGRLIEGDSVVMRPRLPCRLVERGSVLDFSATRERTLHLA</sequence>
<reference evidence="6 7" key="1">
    <citation type="submission" date="2019-06" db="EMBL/GenBank/DDBJ databases">
        <authorList>
            <person name="Li M."/>
        </authorList>
    </citation>
    <scope>NUCLEOTIDE SEQUENCE [LARGE SCALE GENOMIC DNA]</scope>
    <source>
        <strain evidence="6 7">BGMRC6574</strain>
    </source>
</reference>
<dbReference type="PROSITE" id="PS00356">
    <property type="entry name" value="HTH_LACI_1"/>
    <property type="match status" value="1"/>
</dbReference>
<keyword evidence="1" id="KW-0678">Repressor</keyword>
<evidence type="ECO:0000256" key="2">
    <source>
        <dbReference type="ARBA" id="ARBA00023015"/>
    </source>
</evidence>